<gene>
    <name evidence="1" type="ORF">EVB55_224</name>
</gene>
<evidence type="ECO:0000313" key="2">
    <source>
        <dbReference type="Proteomes" id="UP000605518"/>
    </source>
</evidence>
<reference evidence="1" key="1">
    <citation type="submission" date="2020-01" db="EMBL/GenBank/DDBJ databases">
        <title>Patterns of diversity and host range of bacteriophage communities associated with bean-nodulatin bacteria.</title>
        <authorList>
            <person name="Vann Cauwenberghe J."/>
            <person name="Santamaria R.I."/>
            <person name="Bustos P."/>
            <person name="Juarez S."/>
            <person name="Gonzalez V."/>
        </authorList>
    </citation>
    <scope>NUCLEOTIDE SEQUENCE</scope>
</reference>
<protein>
    <submittedName>
        <fullName evidence="1">Uncharacterized protein</fullName>
    </submittedName>
</protein>
<dbReference type="Proteomes" id="UP000605518">
    <property type="component" value="Segment"/>
</dbReference>
<proteinExistence type="predicted"/>
<dbReference type="EMBL" id="MN988486">
    <property type="protein sequence ID" value="QIG68159.1"/>
    <property type="molecule type" value="Genomic_DNA"/>
</dbReference>
<keyword evidence="2" id="KW-1185">Reference proteome</keyword>
<organism evidence="1 2">
    <name type="scientific">Rhizobium phage RHph_Y68</name>
    <dbReference type="NCBI Taxonomy" id="2509787"/>
    <lineage>
        <taxon>Viruses</taxon>
        <taxon>Duplodnaviria</taxon>
        <taxon>Heunggongvirae</taxon>
        <taxon>Uroviricota</taxon>
        <taxon>Caudoviricetes</taxon>
        <taxon>Pootjesviridae</taxon>
        <taxon>Staniewskivirinae</taxon>
        <taxon>Trinifflemingvirus</taxon>
        <taxon>Trinifflemingvirus Y68</taxon>
    </lineage>
</organism>
<accession>A0A7S5R9T5</accession>
<evidence type="ECO:0000313" key="1">
    <source>
        <dbReference type="EMBL" id="QIG68159.1"/>
    </source>
</evidence>
<sequence length="102" mass="11729">MKIKGGELIKFLDEAWPGDNWYWDHDCFEGEPDKESTYDTDDLGFILYQGPGDDPSDGGIDLAKAIRKWRRDSKTIYVQLDIPKGKFDELKEFVKKNGGKIL</sequence>
<name>A0A7S5R9T5_9CAUD</name>